<sequence length="194" mass="21114">MRFLRRRPHGRPVPEPIPDDVPVEVDPARPWEVLSLVNEWVRHAEAKAGTILAAAGVVAGVLYNLLDKQSQPPWTLTVPAAACGLLAALAGFMSIIALWPQLRARETPTSLLYFDHIARAYNTPEAYGRALRGLVTSGEAELQQVAQQVWVNATVARRKYLWAGRALVLLIASIVACSWTGTYLALNSIGLIGG</sequence>
<evidence type="ECO:0000256" key="8">
    <source>
        <dbReference type="SAM" id="Phobius"/>
    </source>
</evidence>
<dbReference type="Proteomes" id="UP000219435">
    <property type="component" value="Unassembled WGS sequence"/>
</dbReference>
<dbReference type="Pfam" id="PF18967">
    <property type="entry name" value="PycTM"/>
    <property type="match status" value="1"/>
</dbReference>
<evidence type="ECO:0000256" key="5">
    <source>
        <dbReference type="ARBA" id="ARBA00022989"/>
    </source>
</evidence>
<keyword evidence="6" id="KW-0051">Antiviral defense</keyword>
<keyword evidence="2" id="KW-1003">Cell membrane</keyword>
<comment type="subcellular location">
    <subcellularLocation>
        <location evidence="1">Cell membrane</location>
    </subcellularLocation>
</comment>
<gene>
    <name evidence="10" type="ORF">SAMN05660748_2727</name>
</gene>
<name>A0A285V7E8_9ACTN</name>
<dbReference type="GO" id="GO:0051607">
    <property type="term" value="P:defense response to virus"/>
    <property type="evidence" value="ECO:0007669"/>
    <property type="project" value="UniProtKB-KW"/>
</dbReference>
<evidence type="ECO:0000256" key="6">
    <source>
        <dbReference type="ARBA" id="ARBA00023118"/>
    </source>
</evidence>
<proteinExistence type="predicted"/>
<evidence type="ECO:0000256" key="2">
    <source>
        <dbReference type="ARBA" id="ARBA00022475"/>
    </source>
</evidence>
<evidence type="ECO:0000313" key="10">
    <source>
        <dbReference type="EMBL" id="SOC49990.1"/>
    </source>
</evidence>
<keyword evidence="7 8" id="KW-0472">Membrane</keyword>
<evidence type="ECO:0000256" key="4">
    <source>
        <dbReference type="ARBA" id="ARBA00022741"/>
    </source>
</evidence>
<organism evidence="10 11">
    <name type="scientific">Blastococcus aggregatus</name>
    <dbReference type="NCBI Taxonomy" id="38502"/>
    <lineage>
        <taxon>Bacteria</taxon>
        <taxon>Bacillati</taxon>
        <taxon>Actinomycetota</taxon>
        <taxon>Actinomycetes</taxon>
        <taxon>Geodermatophilales</taxon>
        <taxon>Geodermatophilaceae</taxon>
        <taxon>Blastococcus</taxon>
    </lineage>
</organism>
<dbReference type="AlphaFoldDB" id="A0A285V7E8"/>
<evidence type="ECO:0000256" key="7">
    <source>
        <dbReference type="ARBA" id="ARBA00023136"/>
    </source>
</evidence>
<evidence type="ECO:0000256" key="3">
    <source>
        <dbReference type="ARBA" id="ARBA00022692"/>
    </source>
</evidence>
<feature type="transmembrane region" description="Helical" evidence="8">
    <location>
        <begin position="48"/>
        <end position="66"/>
    </location>
</feature>
<evidence type="ECO:0000256" key="1">
    <source>
        <dbReference type="ARBA" id="ARBA00004236"/>
    </source>
</evidence>
<keyword evidence="3 8" id="KW-0812">Transmembrane</keyword>
<accession>A0A285V7E8</accession>
<feature type="transmembrane region" description="Helical" evidence="8">
    <location>
        <begin position="78"/>
        <end position="99"/>
    </location>
</feature>
<keyword evidence="5 8" id="KW-1133">Transmembrane helix</keyword>
<keyword evidence="4" id="KW-0547">Nucleotide-binding</keyword>
<evidence type="ECO:0000313" key="11">
    <source>
        <dbReference type="Proteomes" id="UP000219435"/>
    </source>
</evidence>
<evidence type="ECO:0000259" key="9">
    <source>
        <dbReference type="Pfam" id="PF18967"/>
    </source>
</evidence>
<reference evidence="11" key="1">
    <citation type="submission" date="2017-08" db="EMBL/GenBank/DDBJ databases">
        <authorList>
            <person name="Varghese N."/>
            <person name="Submissions S."/>
        </authorList>
    </citation>
    <scope>NUCLEOTIDE SEQUENCE [LARGE SCALE GENOMIC DNA]</scope>
    <source>
        <strain evidence="11">DSM 4725</strain>
    </source>
</reference>
<keyword evidence="11" id="KW-1185">Reference proteome</keyword>
<dbReference type="EMBL" id="OBQI01000004">
    <property type="protein sequence ID" value="SOC49990.1"/>
    <property type="molecule type" value="Genomic_DNA"/>
</dbReference>
<dbReference type="OrthoDB" id="4550756at2"/>
<protein>
    <recommendedName>
        <fullName evidence="9">Pycsar effector protein domain-containing protein</fullName>
    </recommendedName>
</protein>
<dbReference type="InterPro" id="IPR043760">
    <property type="entry name" value="PycTM_dom"/>
</dbReference>
<dbReference type="GO" id="GO:0000166">
    <property type="term" value="F:nucleotide binding"/>
    <property type="evidence" value="ECO:0007669"/>
    <property type="project" value="UniProtKB-KW"/>
</dbReference>
<feature type="domain" description="Pycsar effector protein" evidence="9">
    <location>
        <begin position="31"/>
        <end position="181"/>
    </location>
</feature>
<feature type="transmembrane region" description="Helical" evidence="8">
    <location>
        <begin position="166"/>
        <end position="186"/>
    </location>
</feature>
<dbReference type="RefSeq" id="WP_097195584.1">
    <property type="nucleotide sequence ID" value="NZ_OBQI01000004.1"/>
</dbReference>
<dbReference type="GO" id="GO:0005886">
    <property type="term" value="C:plasma membrane"/>
    <property type="evidence" value="ECO:0007669"/>
    <property type="project" value="UniProtKB-SubCell"/>
</dbReference>